<proteinExistence type="predicted"/>
<dbReference type="AlphaFoldDB" id="A0A127QM86"/>
<gene>
    <name evidence="1" type="ORF">CAter282_3483</name>
</gene>
<keyword evidence="2" id="KW-1185">Reference proteome</keyword>
<evidence type="ECO:0000313" key="2">
    <source>
        <dbReference type="Proteomes" id="UP000071778"/>
    </source>
</evidence>
<accession>A0A127QM86</accession>
<dbReference type="EMBL" id="CP013235">
    <property type="protein sequence ID" value="AMP11173.1"/>
    <property type="molecule type" value="Genomic_DNA"/>
</dbReference>
<reference evidence="1 2" key="1">
    <citation type="submission" date="2015-11" db="EMBL/GenBank/DDBJ databases">
        <title>Exploring the genomic traits of fungus-feeding bacterial genus Collimonas.</title>
        <authorList>
            <person name="Song C."/>
            <person name="Schmidt R."/>
            <person name="de Jager V."/>
            <person name="Krzyzanowska D."/>
            <person name="Jongedijk E."/>
            <person name="Cankar K."/>
            <person name="Beekwilder J."/>
            <person name="van Veen A."/>
            <person name="de Boer W."/>
            <person name="van Veen J.A."/>
            <person name="Garbeva P."/>
        </authorList>
    </citation>
    <scope>NUCLEOTIDE SEQUENCE [LARGE SCALE GENOMIC DNA]</scope>
    <source>
        <strain evidence="1 2">Ter282</strain>
    </source>
</reference>
<protein>
    <submittedName>
        <fullName evidence="1">Uncharacterized protein</fullName>
    </submittedName>
</protein>
<evidence type="ECO:0000313" key="1">
    <source>
        <dbReference type="EMBL" id="AMP11173.1"/>
    </source>
</evidence>
<sequence>MIWRAVSRHFDDAIQKRSSYEKGHGLRRGLSLILPENAA</sequence>
<organism evidence="1 2">
    <name type="scientific">Collimonas arenae</name>
    <dbReference type="NCBI Taxonomy" id="279058"/>
    <lineage>
        <taxon>Bacteria</taxon>
        <taxon>Pseudomonadati</taxon>
        <taxon>Pseudomonadota</taxon>
        <taxon>Betaproteobacteria</taxon>
        <taxon>Burkholderiales</taxon>
        <taxon>Oxalobacteraceae</taxon>
        <taxon>Collimonas</taxon>
    </lineage>
</organism>
<name>A0A127QM86_9BURK</name>
<dbReference type="Proteomes" id="UP000071778">
    <property type="component" value="Chromosome"/>
</dbReference>